<evidence type="ECO:0000313" key="5">
    <source>
        <dbReference type="EMBL" id="KAL1588155.1"/>
    </source>
</evidence>
<evidence type="ECO:0000259" key="4">
    <source>
        <dbReference type="Pfam" id="PF04389"/>
    </source>
</evidence>
<keyword evidence="3" id="KW-0479">Metal-binding</keyword>
<keyword evidence="3" id="KW-0732">Signal</keyword>
<keyword evidence="3" id="KW-0378">Hydrolase</keyword>
<dbReference type="GO" id="GO:0008233">
    <property type="term" value="F:peptidase activity"/>
    <property type="evidence" value="ECO:0007669"/>
    <property type="project" value="UniProtKB-KW"/>
</dbReference>
<keyword evidence="1" id="KW-0808">Transferase</keyword>
<organism evidence="5 6">
    <name type="scientific">Cladosporium halotolerans</name>
    <dbReference type="NCBI Taxonomy" id="1052096"/>
    <lineage>
        <taxon>Eukaryota</taxon>
        <taxon>Fungi</taxon>
        <taxon>Dikarya</taxon>
        <taxon>Ascomycota</taxon>
        <taxon>Pezizomycotina</taxon>
        <taxon>Dothideomycetes</taxon>
        <taxon>Dothideomycetidae</taxon>
        <taxon>Cladosporiales</taxon>
        <taxon>Cladosporiaceae</taxon>
        <taxon>Cladosporium</taxon>
    </lineage>
</organism>
<dbReference type="SUPFAM" id="SSF53187">
    <property type="entry name" value="Zn-dependent exopeptidases"/>
    <property type="match status" value="1"/>
</dbReference>
<reference evidence="5 6" key="1">
    <citation type="journal article" date="2020" name="Microbiol. Resour. Announc.">
        <title>Draft Genome Sequence of a Cladosporium Species Isolated from the Mesophotic Ascidian Didemnum maculosum.</title>
        <authorList>
            <person name="Gioti A."/>
            <person name="Siaperas R."/>
            <person name="Nikolaivits E."/>
            <person name="Le Goff G."/>
            <person name="Ouazzani J."/>
            <person name="Kotoulas G."/>
            <person name="Topakas E."/>
        </authorList>
    </citation>
    <scope>NUCLEOTIDE SEQUENCE [LARGE SCALE GENOMIC DNA]</scope>
    <source>
        <strain evidence="5 6">TM138-S3</strain>
    </source>
</reference>
<comment type="similarity">
    <text evidence="3">Belongs to the peptidase M28 family.</text>
</comment>
<feature type="domain" description="Peptidase M28" evidence="4">
    <location>
        <begin position="119"/>
        <end position="348"/>
    </location>
</feature>
<accession>A0AB34KX65</accession>
<comment type="caution">
    <text evidence="5">The sequence shown here is derived from an EMBL/GenBank/DDBJ whole genome shotgun (WGS) entry which is preliminary data.</text>
</comment>
<dbReference type="GO" id="GO:0016603">
    <property type="term" value="F:glutaminyl-peptide cyclotransferase activity"/>
    <property type="evidence" value="ECO:0007669"/>
    <property type="project" value="InterPro"/>
</dbReference>
<sequence>MRVLRSLVALSLAACEAFAYTDLADGSLQSLSVASDDFSITNDDGLLAPILIPRVPGTPGNDKVLQHFVDFFTNNLPEWKLAFQNSSSTTPTSGGKEVPFRNLIATRDPPWVDGEGEVGRLALVAHFDSKLTPKNFIGATDSAAPCAMLLHAARGIDAALTAKWAAMEAEGERDEFEEHKGVQILLLDGEEAFATWTHTDSVYGARALAEEWETTMNPAMSTYKNPLESIDLFVLLDLLGAKNPAVPSYFKTTHWAYKKMAAVEDRLRKADRLKSKPDGNFLWEGDKSEHDRWSGGMIEDDHIPFMARGVEILHIIPSPFPSVWHTSKDDGKHLDLDVVEDWAMITTAFAAEWMELEGYMHNKAKPKRNSKRSLGEAEKSEL</sequence>
<dbReference type="AlphaFoldDB" id="A0AB34KX65"/>
<dbReference type="Proteomes" id="UP000803884">
    <property type="component" value="Unassembled WGS sequence"/>
</dbReference>
<gene>
    <name evidence="5" type="ORF">WHR41_03188</name>
</gene>
<evidence type="ECO:0000256" key="3">
    <source>
        <dbReference type="RuleBase" id="RU361240"/>
    </source>
</evidence>
<dbReference type="PANTHER" id="PTHR12283">
    <property type="entry name" value="GLUTAMINYL-PEPTIDE CYCLOTRANSFERASE"/>
    <property type="match status" value="1"/>
</dbReference>
<dbReference type="GeneID" id="96004632"/>
<dbReference type="EMBL" id="JAAQHG020000008">
    <property type="protein sequence ID" value="KAL1588155.1"/>
    <property type="molecule type" value="Genomic_DNA"/>
</dbReference>
<dbReference type="InterPro" id="IPR040234">
    <property type="entry name" value="QC/QCL"/>
</dbReference>
<dbReference type="PANTHER" id="PTHR12283:SF6">
    <property type="entry name" value="GLUTAMINYL-PEPTIDE CYCLOTRANSFERASE-RELATED"/>
    <property type="match status" value="1"/>
</dbReference>
<dbReference type="Pfam" id="PF04389">
    <property type="entry name" value="Peptidase_M28"/>
    <property type="match status" value="1"/>
</dbReference>
<dbReference type="InterPro" id="IPR007484">
    <property type="entry name" value="Peptidase_M28"/>
</dbReference>
<keyword evidence="2" id="KW-0012">Acyltransferase</keyword>
<dbReference type="GO" id="GO:0008270">
    <property type="term" value="F:zinc ion binding"/>
    <property type="evidence" value="ECO:0007669"/>
    <property type="project" value="TreeGrafter"/>
</dbReference>
<dbReference type="Gene3D" id="3.40.630.10">
    <property type="entry name" value="Zn peptidases"/>
    <property type="match status" value="1"/>
</dbReference>
<keyword evidence="6" id="KW-1185">Reference proteome</keyword>
<dbReference type="RefSeq" id="XP_069231260.1">
    <property type="nucleotide sequence ID" value="XM_069371794.1"/>
</dbReference>
<dbReference type="CDD" id="cd03880">
    <property type="entry name" value="M28_QC_like"/>
    <property type="match status" value="1"/>
</dbReference>
<protein>
    <recommendedName>
        <fullName evidence="3">Peptide hydrolase</fullName>
        <ecNumber evidence="3">3.4.-.-</ecNumber>
    </recommendedName>
</protein>
<evidence type="ECO:0000313" key="6">
    <source>
        <dbReference type="Proteomes" id="UP000803884"/>
    </source>
</evidence>
<keyword evidence="3" id="KW-0645">Protease</keyword>
<dbReference type="InterPro" id="IPR037457">
    <property type="entry name" value="M28_QC"/>
</dbReference>
<feature type="chain" id="PRO_5044042805" description="Peptide hydrolase" evidence="3">
    <location>
        <begin position="20"/>
        <end position="382"/>
    </location>
</feature>
<dbReference type="GO" id="GO:0006508">
    <property type="term" value="P:proteolysis"/>
    <property type="evidence" value="ECO:0007669"/>
    <property type="project" value="UniProtKB-KW"/>
</dbReference>
<evidence type="ECO:0000256" key="2">
    <source>
        <dbReference type="ARBA" id="ARBA00023315"/>
    </source>
</evidence>
<keyword evidence="3" id="KW-0862">Zinc</keyword>
<evidence type="ECO:0000256" key="1">
    <source>
        <dbReference type="ARBA" id="ARBA00022679"/>
    </source>
</evidence>
<proteinExistence type="inferred from homology"/>
<feature type="signal peptide" evidence="3">
    <location>
        <begin position="1"/>
        <end position="19"/>
    </location>
</feature>
<name>A0AB34KX65_9PEZI</name>
<dbReference type="EC" id="3.4.-.-" evidence="3"/>